<dbReference type="AlphaFoldDB" id="A0A8J6Y682"/>
<dbReference type="Proteomes" id="UP000648239">
    <property type="component" value="Unassembled WGS sequence"/>
</dbReference>
<dbReference type="EMBL" id="JACXWD010000001">
    <property type="protein sequence ID" value="MBD3866551.1"/>
    <property type="molecule type" value="Genomic_DNA"/>
</dbReference>
<organism evidence="1 2">
    <name type="scientific">Candidatus Polarisedimenticola svalbardensis</name>
    <dbReference type="NCBI Taxonomy" id="2886004"/>
    <lineage>
        <taxon>Bacteria</taxon>
        <taxon>Pseudomonadati</taxon>
        <taxon>Acidobacteriota</taxon>
        <taxon>Candidatus Polarisedimenticolia</taxon>
        <taxon>Candidatus Polarisedimenticolales</taxon>
        <taxon>Candidatus Polarisedimenticolaceae</taxon>
        <taxon>Candidatus Polarisedimenticola</taxon>
    </lineage>
</organism>
<comment type="caution">
    <text evidence="1">The sequence shown here is derived from an EMBL/GenBank/DDBJ whole genome shotgun (WGS) entry which is preliminary data.</text>
</comment>
<sequence length="83" mass="9531">MSRPDKQGVSPACKGRCEVRLPGDDFFCLRYQVWYSSWDCAVRTRFRTAPGCESCDQGRFNHHRHKAGVSRVRIHFDTGNGEP</sequence>
<evidence type="ECO:0000313" key="1">
    <source>
        <dbReference type="EMBL" id="MBD3866551.1"/>
    </source>
</evidence>
<proteinExistence type="predicted"/>
<reference evidence="1 2" key="1">
    <citation type="submission" date="2020-08" db="EMBL/GenBank/DDBJ databases">
        <title>Acidobacteriota in marine sediments use diverse sulfur dissimilation pathways.</title>
        <authorList>
            <person name="Wasmund K."/>
        </authorList>
    </citation>
    <scope>NUCLEOTIDE SEQUENCE [LARGE SCALE GENOMIC DNA]</scope>
    <source>
        <strain evidence="1">MAG AM4</strain>
    </source>
</reference>
<evidence type="ECO:0000313" key="2">
    <source>
        <dbReference type="Proteomes" id="UP000648239"/>
    </source>
</evidence>
<name>A0A8J6Y682_9BACT</name>
<protein>
    <submittedName>
        <fullName evidence="1">Uncharacterized protein</fullName>
    </submittedName>
</protein>
<accession>A0A8J6Y682</accession>
<gene>
    <name evidence="1" type="ORF">IFK94_00350</name>
</gene>